<keyword evidence="2" id="KW-1185">Reference proteome</keyword>
<reference evidence="1 2" key="1">
    <citation type="journal article" date="2022" name="Int. J. Syst. Evol. Microbiol.">
        <title>Miniphocaeibacter halophilus sp. nov., an ammonium-tolerant acetate-producing bacterium isolated from a biogas system.</title>
        <authorList>
            <person name="Schnurer A."/>
            <person name="Singh A."/>
            <person name="Bi S."/>
            <person name="Qiao W."/>
            <person name="Westerholm M."/>
        </authorList>
    </citation>
    <scope>NUCLEOTIDE SEQUENCE [LARGE SCALE GENOMIC DNA]</scope>
    <source>
        <strain evidence="1 2">AMB_01</strain>
    </source>
</reference>
<proteinExistence type="predicted"/>
<gene>
    <name evidence="1" type="ORF">JFY71_09905</name>
</gene>
<sequence length="248" mass="28323">MGSVFIQSVDRAFKILEYISKNNSAGISEMSRNLDINKSTVFGLVKTLEKLGYVAQNNTDDKYMLTYKFYILSSRFVDNLPIINIAKPYLKMLNNKYGETIHLVVSTEDSAIYIDKFSGLKSITVSTNVGDKRPLHCTGVGKAILSLRTDEEILEYADKFGLEAFTKNTITNKFKLIEEAEKIRERGYSIDDEETQYDLYCIATSIELDETEYAISVSMPKFRVNDEIKKNIIKDLLNIKDKIIKKLD</sequence>
<dbReference type="Proteomes" id="UP000595814">
    <property type="component" value="Chromosome"/>
</dbReference>
<accession>A0AC61MT53</accession>
<evidence type="ECO:0000313" key="2">
    <source>
        <dbReference type="Proteomes" id="UP000595814"/>
    </source>
</evidence>
<protein>
    <submittedName>
        <fullName evidence="1">IclR family transcriptional regulator</fullName>
    </submittedName>
</protein>
<evidence type="ECO:0000313" key="1">
    <source>
        <dbReference type="EMBL" id="QQK07594.1"/>
    </source>
</evidence>
<organism evidence="1 2">
    <name type="scientific">Miniphocaeibacter halophilus</name>
    <dbReference type="NCBI Taxonomy" id="2931922"/>
    <lineage>
        <taxon>Bacteria</taxon>
        <taxon>Bacillati</taxon>
        <taxon>Bacillota</taxon>
        <taxon>Tissierellia</taxon>
        <taxon>Tissierellales</taxon>
        <taxon>Peptoniphilaceae</taxon>
        <taxon>Miniphocaeibacter</taxon>
    </lineage>
</organism>
<name>A0AC61MT53_9FIRM</name>
<dbReference type="EMBL" id="CP066744">
    <property type="protein sequence ID" value="QQK07594.1"/>
    <property type="molecule type" value="Genomic_DNA"/>
</dbReference>